<gene>
    <name evidence="2" type="ORF">GCM10022226_43910</name>
</gene>
<sequence length="278" mass="29501">MKGEPVTSTLDDHGSPPEKSFVRRLLTVPGLVVTTALTTAVSWGATTLLTRLGGEVRPEDAIAFSLETEPGRMSGVGGAGQFMVIPATARTTGAPGPGCDDFHTWAVRNGGVDGDRTVIRVFAQGTSDKAVAITGLTIRVLEKRSPSRGIPVSCPTAGDLHFRAFSVDLDASPPKLSDESNSGAPFAFTLAKGETEAFTLTVRGRKAAYRWRPVVDVVVEGERRTLALGPPNGFTTTAVLGKRHWEWNFQDAWQLQPAGGSMPRVREVPAGSALPRPS</sequence>
<protein>
    <submittedName>
        <fullName evidence="2">Uncharacterized protein</fullName>
    </submittedName>
</protein>
<reference evidence="3" key="1">
    <citation type="journal article" date="2019" name="Int. J. Syst. Evol. Microbiol.">
        <title>The Global Catalogue of Microorganisms (GCM) 10K type strain sequencing project: providing services to taxonomists for standard genome sequencing and annotation.</title>
        <authorList>
            <consortium name="The Broad Institute Genomics Platform"/>
            <consortium name="The Broad Institute Genome Sequencing Center for Infectious Disease"/>
            <person name="Wu L."/>
            <person name="Ma J."/>
        </authorList>
    </citation>
    <scope>NUCLEOTIDE SEQUENCE [LARGE SCALE GENOMIC DNA]</scope>
    <source>
        <strain evidence="3">JCM 16908</strain>
    </source>
</reference>
<accession>A0ABP7IHS7</accession>
<feature type="region of interest" description="Disordered" evidence="1">
    <location>
        <begin position="258"/>
        <end position="278"/>
    </location>
</feature>
<comment type="caution">
    <text evidence="2">The sequence shown here is derived from an EMBL/GenBank/DDBJ whole genome shotgun (WGS) entry which is preliminary data.</text>
</comment>
<dbReference type="Proteomes" id="UP001500888">
    <property type="component" value="Unassembled WGS sequence"/>
</dbReference>
<evidence type="ECO:0000313" key="3">
    <source>
        <dbReference type="Proteomes" id="UP001500888"/>
    </source>
</evidence>
<evidence type="ECO:0000313" key="2">
    <source>
        <dbReference type="EMBL" id="GAA3818618.1"/>
    </source>
</evidence>
<keyword evidence="3" id="KW-1185">Reference proteome</keyword>
<evidence type="ECO:0000256" key="1">
    <source>
        <dbReference type="SAM" id="MobiDB-lite"/>
    </source>
</evidence>
<proteinExistence type="predicted"/>
<name>A0ABP7IHS7_9ACTN</name>
<organism evidence="2 3">
    <name type="scientific">Sphaerisporangium flaviroseum</name>
    <dbReference type="NCBI Taxonomy" id="509199"/>
    <lineage>
        <taxon>Bacteria</taxon>
        <taxon>Bacillati</taxon>
        <taxon>Actinomycetota</taxon>
        <taxon>Actinomycetes</taxon>
        <taxon>Streptosporangiales</taxon>
        <taxon>Streptosporangiaceae</taxon>
        <taxon>Sphaerisporangium</taxon>
    </lineage>
</organism>
<dbReference type="EMBL" id="BAAAZR010000010">
    <property type="protein sequence ID" value="GAA3818618.1"/>
    <property type="molecule type" value="Genomic_DNA"/>
</dbReference>